<dbReference type="AlphaFoldDB" id="A0A7Z0EFQ3"/>
<evidence type="ECO:0000313" key="3">
    <source>
        <dbReference type="Proteomes" id="UP000537260"/>
    </source>
</evidence>
<gene>
    <name evidence="2" type="ORF">HNR05_002607</name>
</gene>
<protein>
    <submittedName>
        <fullName evidence="2">Cytoskeletal protein RodZ</fullName>
    </submittedName>
</protein>
<keyword evidence="1" id="KW-0812">Transmembrane</keyword>
<evidence type="ECO:0000256" key="1">
    <source>
        <dbReference type="SAM" id="Phobius"/>
    </source>
</evidence>
<name>A0A7Z0EFQ3_9MICO</name>
<reference evidence="2 3" key="1">
    <citation type="submission" date="2020-07" db="EMBL/GenBank/DDBJ databases">
        <title>Sequencing the genomes of 1000 actinobacteria strains.</title>
        <authorList>
            <person name="Klenk H.-P."/>
        </authorList>
    </citation>
    <scope>NUCLEOTIDE SEQUENCE [LARGE SCALE GENOMIC DNA]</scope>
    <source>
        <strain evidence="2 3">LI1</strain>
    </source>
</reference>
<accession>A0A7Z0EFQ3</accession>
<feature type="transmembrane region" description="Helical" evidence="1">
    <location>
        <begin position="6"/>
        <end position="29"/>
    </location>
</feature>
<dbReference type="EMBL" id="JACCFM010000001">
    <property type="protein sequence ID" value="NYJ20816.1"/>
    <property type="molecule type" value="Genomic_DNA"/>
</dbReference>
<proteinExistence type="predicted"/>
<dbReference type="Proteomes" id="UP000537260">
    <property type="component" value="Unassembled WGS sequence"/>
</dbReference>
<keyword evidence="3" id="KW-1185">Reference proteome</keyword>
<organism evidence="2 3">
    <name type="scientific">Glaciibacter psychrotolerans</name>
    <dbReference type="NCBI Taxonomy" id="670054"/>
    <lineage>
        <taxon>Bacteria</taxon>
        <taxon>Bacillati</taxon>
        <taxon>Actinomycetota</taxon>
        <taxon>Actinomycetes</taxon>
        <taxon>Micrococcales</taxon>
        <taxon>Microbacteriaceae</taxon>
        <taxon>Glaciibacter</taxon>
    </lineage>
</organism>
<keyword evidence="1" id="KW-0472">Membrane</keyword>
<evidence type="ECO:0000313" key="2">
    <source>
        <dbReference type="EMBL" id="NYJ20816.1"/>
    </source>
</evidence>
<keyword evidence="1" id="KW-1133">Transmembrane helix</keyword>
<sequence length="73" mass="7468">MVTTGTLWLMLVVSIVSGGVGLWIAYAVVKAAVLAALREHTMTSTSAVSITSSVPLLTSHVDQVSGTEHGSNG</sequence>
<comment type="caution">
    <text evidence="2">The sequence shown here is derived from an EMBL/GenBank/DDBJ whole genome shotgun (WGS) entry which is preliminary data.</text>
</comment>
<dbReference type="RefSeq" id="WP_179579512.1">
    <property type="nucleotide sequence ID" value="NZ_JACCFM010000001.1"/>
</dbReference>